<comment type="caution">
    <text evidence="1">The sequence shown here is derived from an EMBL/GenBank/DDBJ whole genome shotgun (WGS) entry which is preliminary data.</text>
</comment>
<reference evidence="1" key="2">
    <citation type="journal article" date="2019" name="Genome Biol. Evol.">
        <title>Day and night: Metabolic profiles and evolutionary relationships of six axenic non-marine cyanobacteria.</title>
        <authorList>
            <person name="Will S.E."/>
            <person name="Henke P."/>
            <person name="Boedeker C."/>
            <person name="Huang S."/>
            <person name="Brinkmann H."/>
            <person name="Rohde M."/>
            <person name="Jarek M."/>
            <person name="Friedl T."/>
            <person name="Seufert S."/>
            <person name="Schumacher M."/>
            <person name="Overmann J."/>
            <person name="Neumann-Schaal M."/>
            <person name="Petersen J."/>
        </authorList>
    </citation>
    <scope>NUCLEOTIDE SEQUENCE [LARGE SCALE GENOMIC DNA]</scope>
    <source>
        <strain evidence="1">PCC 7102</strain>
    </source>
</reference>
<accession>A0A3S1CIW4</accession>
<evidence type="ECO:0000313" key="2">
    <source>
        <dbReference type="Proteomes" id="UP000271624"/>
    </source>
</evidence>
<dbReference type="OrthoDB" id="516057at2"/>
<organism evidence="1 2">
    <name type="scientific">Dulcicalothrix desertica PCC 7102</name>
    <dbReference type="NCBI Taxonomy" id="232991"/>
    <lineage>
        <taxon>Bacteria</taxon>
        <taxon>Bacillati</taxon>
        <taxon>Cyanobacteriota</taxon>
        <taxon>Cyanophyceae</taxon>
        <taxon>Nostocales</taxon>
        <taxon>Calotrichaceae</taxon>
        <taxon>Dulcicalothrix</taxon>
    </lineage>
</organism>
<dbReference type="GO" id="GO:0046914">
    <property type="term" value="F:transition metal ion binding"/>
    <property type="evidence" value="ECO:0007669"/>
    <property type="project" value="InterPro"/>
</dbReference>
<sequence length="108" mass="11932">MSTENKRESIGYKIIIPALKDKAFKQELISNSAVAKVEFEKELGKLLPEDFSINVVEETPNIAYIVLPYMPSNEGLTPEQLEAIAGGINFKIPCHFGSATITNGLRIH</sequence>
<dbReference type="GO" id="GO:0003824">
    <property type="term" value="F:catalytic activity"/>
    <property type="evidence" value="ECO:0007669"/>
    <property type="project" value="InterPro"/>
</dbReference>
<proteinExistence type="predicted"/>
<evidence type="ECO:0000313" key="1">
    <source>
        <dbReference type="EMBL" id="RUT04383.1"/>
    </source>
</evidence>
<dbReference type="Gene3D" id="3.90.330.10">
    <property type="entry name" value="Nitrile hydratase alpha /Thiocyanate hydrolase gamma"/>
    <property type="match status" value="1"/>
</dbReference>
<keyword evidence="2" id="KW-1185">Reference proteome</keyword>
<dbReference type="InterPro" id="IPR022513">
    <property type="entry name" value="TOMM_pelo"/>
</dbReference>
<gene>
    <name evidence="1" type="ORF">DSM106972_046110</name>
</gene>
<dbReference type="NCBIfam" id="TIGR03793">
    <property type="entry name" value="leader_NHLP"/>
    <property type="match status" value="1"/>
</dbReference>
<protein>
    <recommendedName>
        <fullName evidence="3">Nitrile hydratase alpha /Thiocyanate hydrolase gamma domain-containing protein</fullName>
    </recommendedName>
</protein>
<dbReference type="EMBL" id="RSCL01000011">
    <property type="protein sequence ID" value="RUT04383.1"/>
    <property type="molecule type" value="Genomic_DNA"/>
</dbReference>
<evidence type="ECO:0008006" key="3">
    <source>
        <dbReference type="Google" id="ProtNLM"/>
    </source>
</evidence>
<reference evidence="1" key="1">
    <citation type="submission" date="2018-12" db="EMBL/GenBank/DDBJ databases">
        <authorList>
            <person name="Will S."/>
            <person name="Neumann-Schaal M."/>
            <person name="Henke P."/>
        </authorList>
    </citation>
    <scope>NUCLEOTIDE SEQUENCE</scope>
    <source>
        <strain evidence="1">PCC 7102</strain>
    </source>
</reference>
<name>A0A3S1CIW4_9CYAN</name>
<dbReference type="RefSeq" id="WP_127082985.1">
    <property type="nucleotide sequence ID" value="NZ_RSCL01000011.1"/>
</dbReference>
<dbReference type="AlphaFoldDB" id="A0A3S1CIW4"/>
<dbReference type="SUPFAM" id="SSF56209">
    <property type="entry name" value="Nitrile hydratase alpha chain"/>
    <property type="match status" value="1"/>
</dbReference>
<dbReference type="Proteomes" id="UP000271624">
    <property type="component" value="Unassembled WGS sequence"/>
</dbReference>
<dbReference type="InterPro" id="IPR036648">
    <property type="entry name" value="CN_Hdrase_a/SCN_Hdrase_g_sf"/>
</dbReference>